<name>A0AAF0K7G8_9CAUD</name>
<keyword evidence="2" id="KW-1185">Reference proteome</keyword>
<dbReference type="EMBL" id="OQ709208">
    <property type="protein sequence ID" value="WGH20876.1"/>
    <property type="molecule type" value="Genomic_DNA"/>
</dbReference>
<accession>A0AAF0K7G8</accession>
<dbReference type="GeneID" id="80560646"/>
<organism evidence="1 2">
    <name type="scientific">Gordonia phage Commandaria</name>
    <dbReference type="NCBI Taxonomy" id="3038364"/>
    <lineage>
        <taxon>Viruses</taxon>
        <taxon>Duplodnaviria</taxon>
        <taxon>Heunggongvirae</taxon>
        <taxon>Uroviricota</taxon>
        <taxon>Caudoviricetes</taxon>
        <taxon>Zierdtviridae</taxon>
        <taxon>Emilbogenvirinae</taxon>
        <taxon>Commandariavirus</taxon>
        <taxon>Commandariavirus commandaria</taxon>
    </lineage>
</organism>
<protein>
    <submittedName>
        <fullName evidence="1">Uncharacterized protein</fullName>
    </submittedName>
</protein>
<dbReference type="RefSeq" id="YP_010842883.1">
    <property type="nucleotide sequence ID" value="NC_079146.1"/>
</dbReference>
<dbReference type="Proteomes" id="UP001243276">
    <property type="component" value="Segment"/>
</dbReference>
<gene>
    <name evidence="1" type="primary">93</name>
</gene>
<sequence>MRARVALAALLLSLAGVGTASAAPVPTVAPVAVYPVDSHGWTTTAPRLFGTGELEEDESPWRGAYGGELISYGDGIACYADHTASTGDRWRIVQTCERDR</sequence>
<reference evidence="1" key="1">
    <citation type="submission" date="2023-03" db="EMBL/GenBank/DDBJ databases">
        <authorList>
            <person name="Adamson A.J."/>
            <person name="Baker B.A."/>
            <person name="Galadyk N."/>
            <person name="Joshi D.H."/>
            <person name="Kistler H.E."/>
            <person name="Roberts S.M."/>
            <person name="Saint K.A."/>
            <person name="Sunnen C.N."/>
            <person name="Garlena R.A."/>
            <person name="Russell D.A."/>
            <person name="Pope W.H."/>
            <person name="Jacobs-Sera D."/>
            <person name="Hatfull G.F."/>
        </authorList>
    </citation>
    <scope>NUCLEOTIDE SEQUENCE</scope>
</reference>
<dbReference type="KEGG" id="vg:80560646"/>
<proteinExistence type="predicted"/>
<evidence type="ECO:0000313" key="2">
    <source>
        <dbReference type="Proteomes" id="UP001243276"/>
    </source>
</evidence>
<evidence type="ECO:0000313" key="1">
    <source>
        <dbReference type="EMBL" id="WGH20876.1"/>
    </source>
</evidence>